<dbReference type="RefSeq" id="WP_054608828.1">
    <property type="nucleotide sequence ID" value="NZ_AP025160.1"/>
</dbReference>
<protein>
    <submittedName>
        <fullName evidence="1">Uncharacterized protein</fullName>
    </submittedName>
</protein>
<gene>
    <name evidence="1" type="ORF">DN052_02770</name>
</gene>
<reference evidence="1 2" key="1">
    <citation type="submission" date="2018-06" db="EMBL/GenBank/DDBJ databases">
        <title>Draft sequence of Acidithiobacillus ferrooxidans CCM 4253.</title>
        <authorList>
            <person name="Moya-Beltran A."/>
            <person name="Castro M."/>
            <person name="Covarrubias P.C."/>
            <person name="Issotta F."/>
            <person name="Janiczek O."/>
            <person name="Mandl M."/>
            <person name="Kucera J."/>
            <person name="Quatrini R."/>
        </authorList>
    </citation>
    <scope>NUCLEOTIDE SEQUENCE [LARGE SCALE GENOMIC DNA]</scope>
    <source>
        <strain evidence="1 2">CCM 4253</strain>
    </source>
</reference>
<proteinExistence type="predicted"/>
<sequence length="271" mass="29613">MMDDFDLPPLTDDEKRQFAEAFERAHAAGEISDRDFARARIQGAMACWHLAAYEAAGKPEKVPDSIYDDRRGIERVGIPAVDAALPHTTQPAHVFLNALSYLMRESDDALEIAGARAKDCDEAAALLRRAAALLKGKQNEPLGHLVESLAPWAERGKFGRVFVHKWESGHLYAKQYPDSLSASLKGKGGKPARDGAIVRALVQLFPNEQGFFTNGGNTLISRLALLCGATKATPQYVLSTLEQGRRTAPKHKAPAKAATPDNSLLRLFRKS</sequence>
<evidence type="ECO:0000313" key="2">
    <source>
        <dbReference type="Proteomes" id="UP000248886"/>
    </source>
</evidence>
<accession>A0A2W1KS31</accession>
<dbReference type="OrthoDB" id="271711at2"/>
<dbReference type="EMBL" id="QKQP01000001">
    <property type="protein sequence ID" value="PZD81997.1"/>
    <property type="molecule type" value="Genomic_DNA"/>
</dbReference>
<organism evidence="1 2">
    <name type="scientific">Acidithiobacillus ferrooxidans</name>
    <name type="common">Thiobacillus ferrooxidans</name>
    <dbReference type="NCBI Taxonomy" id="920"/>
    <lineage>
        <taxon>Bacteria</taxon>
        <taxon>Pseudomonadati</taxon>
        <taxon>Pseudomonadota</taxon>
        <taxon>Acidithiobacillia</taxon>
        <taxon>Acidithiobacillales</taxon>
        <taxon>Acidithiobacillaceae</taxon>
        <taxon>Acidithiobacillus</taxon>
    </lineage>
</organism>
<name>A0A2W1KS31_ACIFR</name>
<dbReference type="Proteomes" id="UP000248886">
    <property type="component" value="Unassembled WGS sequence"/>
</dbReference>
<evidence type="ECO:0000313" key="1">
    <source>
        <dbReference type="EMBL" id="PZD81997.1"/>
    </source>
</evidence>
<comment type="caution">
    <text evidence="1">The sequence shown here is derived from an EMBL/GenBank/DDBJ whole genome shotgun (WGS) entry which is preliminary data.</text>
</comment>
<dbReference type="AlphaFoldDB" id="A0A2W1KS31"/>